<dbReference type="NCBIfam" id="TIGR02541">
    <property type="entry name" value="flagell_FlgJ"/>
    <property type="match status" value="1"/>
</dbReference>
<keyword evidence="7" id="KW-1005">Bacterial flagellum biogenesis</keyword>
<evidence type="ECO:0000313" key="13">
    <source>
        <dbReference type="EMBL" id="CAH0525154.1"/>
    </source>
</evidence>
<keyword evidence="6" id="KW-0574">Periplasm</keyword>
<evidence type="ECO:0000256" key="8">
    <source>
        <dbReference type="ARBA" id="ARBA00022801"/>
    </source>
</evidence>
<proteinExistence type="inferred from homology"/>
<dbReference type="InterPro" id="IPR019301">
    <property type="entry name" value="Flagellar_prot_FlgJ_N"/>
</dbReference>
<dbReference type="Gene3D" id="1.10.530.10">
    <property type="match status" value="1"/>
</dbReference>
<dbReference type="EMBL" id="CAKLCM010000002">
    <property type="protein sequence ID" value="CAH0525154.1"/>
    <property type="molecule type" value="Genomic_DNA"/>
</dbReference>
<comment type="similarity">
    <text evidence="3">In the N-terminal section; belongs to the FlgJ family.</text>
</comment>
<dbReference type="RefSeq" id="WP_237483849.1">
    <property type="nucleotide sequence ID" value="NZ_CAKLCM010000002.1"/>
</dbReference>
<feature type="domain" description="Mannosyl-glycoprotein endo-beta-N-acetylglucosamidase-like" evidence="12">
    <location>
        <begin position="174"/>
        <end position="330"/>
    </location>
</feature>
<dbReference type="InterPro" id="IPR051056">
    <property type="entry name" value="Glycosyl_Hydrolase_73"/>
</dbReference>
<keyword evidence="8 13" id="KW-0378">Hydrolase</keyword>
<dbReference type="InterPro" id="IPR013377">
    <property type="entry name" value="FlgJ"/>
</dbReference>
<evidence type="ECO:0000256" key="2">
    <source>
        <dbReference type="ARBA" id="ARBA00004418"/>
    </source>
</evidence>
<evidence type="ECO:0000256" key="3">
    <source>
        <dbReference type="ARBA" id="ARBA00006880"/>
    </source>
</evidence>
<gene>
    <name evidence="13" type="primary">flgJ</name>
    <name evidence="13" type="ORF">VHP8226_00821</name>
</gene>
<keyword evidence="14" id="KW-1185">Reference proteome</keyword>
<evidence type="ECO:0000259" key="12">
    <source>
        <dbReference type="SMART" id="SM00047"/>
    </source>
</evidence>
<dbReference type="GO" id="GO:0016798">
    <property type="term" value="F:hydrolase activity, acting on glycosyl bonds"/>
    <property type="evidence" value="ECO:0007669"/>
    <property type="project" value="UniProtKB-KW"/>
</dbReference>
<evidence type="ECO:0000256" key="9">
    <source>
        <dbReference type="ARBA" id="ARBA00023295"/>
    </source>
</evidence>
<reference evidence="13" key="1">
    <citation type="submission" date="2021-12" db="EMBL/GenBank/DDBJ databases">
        <authorList>
            <person name="Rodrigo-Torres L."/>
            <person name="Arahal R. D."/>
            <person name="Lucena T."/>
        </authorList>
    </citation>
    <scope>NUCLEOTIDE SEQUENCE</scope>
    <source>
        <strain evidence="13">CECT 8226</strain>
    </source>
</reference>
<comment type="function">
    <text evidence="1">Flagellum-specific muramidase which hydrolyzes the peptidoglycan layer to assemble the rod structure in the periplasmic space.</text>
</comment>
<dbReference type="Pfam" id="PF01832">
    <property type="entry name" value="Glucosaminidase"/>
    <property type="match status" value="1"/>
</dbReference>
<comment type="subcellular location">
    <subcellularLocation>
        <location evidence="2">Periplasm</location>
    </subcellularLocation>
</comment>
<accession>A0ABN8DGA7</accession>
<dbReference type="PANTHER" id="PTHR33308">
    <property type="entry name" value="PEPTIDOGLYCAN HYDROLASE FLGJ"/>
    <property type="match status" value="1"/>
</dbReference>
<dbReference type="SMART" id="SM00047">
    <property type="entry name" value="LYZ2"/>
    <property type="match status" value="1"/>
</dbReference>
<organism evidence="13 14">
    <name type="scientific">Vibrio hippocampi</name>
    <dbReference type="NCBI Taxonomy" id="654686"/>
    <lineage>
        <taxon>Bacteria</taxon>
        <taxon>Pseudomonadati</taxon>
        <taxon>Pseudomonadota</taxon>
        <taxon>Gammaproteobacteria</taxon>
        <taxon>Vibrionales</taxon>
        <taxon>Vibrionaceae</taxon>
        <taxon>Vibrio</taxon>
    </lineage>
</organism>
<dbReference type="Gene3D" id="2.10.70.40">
    <property type="entry name" value="peptidoglycan hydrolase"/>
    <property type="match status" value="1"/>
</dbReference>
<evidence type="ECO:0000256" key="11">
    <source>
        <dbReference type="ARBA" id="ARBA00030835"/>
    </source>
</evidence>
<keyword evidence="9 13" id="KW-0326">Glycosidase</keyword>
<keyword evidence="10" id="KW-0961">Cell wall biogenesis/degradation</keyword>
<evidence type="ECO:0000256" key="6">
    <source>
        <dbReference type="ARBA" id="ARBA00022764"/>
    </source>
</evidence>
<comment type="similarity">
    <text evidence="4">In the C-terminal section; belongs to the glycosyl hydrolase 73 family.</text>
</comment>
<evidence type="ECO:0000256" key="7">
    <source>
        <dbReference type="ARBA" id="ARBA00022795"/>
    </source>
</evidence>
<evidence type="ECO:0000313" key="14">
    <source>
        <dbReference type="Proteomes" id="UP000838160"/>
    </source>
</evidence>
<dbReference type="InterPro" id="IPR002901">
    <property type="entry name" value="MGlyc_endo_b_GlcNAc-like_dom"/>
</dbReference>
<evidence type="ECO:0000256" key="1">
    <source>
        <dbReference type="ARBA" id="ARBA00002954"/>
    </source>
</evidence>
<protein>
    <recommendedName>
        <fullName evidence="5">Peptidoglycan hydrolase FlgJ</fullName>
    </recommendedName>
    <alternativeName>
        <fullName evidence="11">Muramidase FlgJ</fullName>
    </alternativeName>
</protein>
<comment type="caution">
    <text evidence="13">The sequence shown here is derived from an EMBL/GenBank/DDBJ whole genome shotgun (WGS) entry which is preliminary data.</text>
</comment>
<dbReference type="Pfam" id="PF10135">
    <property type="entry name" value="Rod-binding"/>
    <property type="match status" value="1"/>
</dbReference>
<evidence type="ECO:0000256" key="5">
    <source>
        <dbReference type="ARBA" id="ARBA00013433"/>
    </source>
</evidence>
<dbReference type="PRINTS" id="PR01002">
    <property type="entry name" value="FLGFLGJ"/>
</dbReference>
<dbReference type="PANTHER" id="PTHR33308:SF9">
    <property type="entry name" value="PEPTIDOGLYCAN HYDROLASE FLGJ"/>
    <property type="match status" value="1"/>
</dbReference>
<evidence type="ECO:0000256" key="10">
    <source>
        <dbReference type="ARBA" id="ARBA00023316"/>
    </source>
</evidence>
<evidence type="ECO:0000256" key="4">
    <source>
        <dbReference type="ARBA" id="ARBA00007974"/>
    </source>
</evidence>
<name>A0ABN8DGA7_9VIBR</name>
<sequence>MVNNSQDIGFIHDISSLDKLRQQAVSGDKEDDKAALQAAARQFESIFTSMMLKSMRDANTHFESDLMNDQNGQFYRQMLDEQMTSELSASGSLGLADMIVAQLGAAKAAPENFEPNRELQIRNQAFDIDRSDQYDYKKARRRAAELGLNQSEPKVAHMAEAPVAVQTAPKARTKTISFDSPESFVTSLKPYADKAAKSLGVEPSLLIAQAALETGWGKKVIVNSQGSSNNLFNIKADRSWKGDKVATQTLEYHQNIPVQERAAFRSYDSYEQSFNDYVEFLNRNPRYQTALNRNQGSEAFIRDIHSAGYATDPSYADKVLRVKNKIDQMSQ</sequence>
<dbReference type="Proteomes" id="UP000838160">
    <property type="component" value="Unassembled WGS sequence"/>
</dbReference>